<organism evidence="2 3">
    <name type="scientific">Tribonema minus</name>
    <dbReference type="NCBI Taxonomy" id="303371"/>
    <lineage>
        <taxon>Eukaryota</taxon>
        <taxon>Sar</taxon>
        <taxon>Stramenopiles</taxon>
        <taxon>Ochrophyta</taxon>
        <taxon>PX clade</taxon>
        <taxon>Xanthophyceae</taxon>
        <taxon>Tribonematales</taxon>
        <taxon>Tribonemataceae</taxon>
        <taxon>Tribonema</taxon>
    </lineage>
</organism>
<dbReference type="Proteomes" id="UP000664859">
    <property type="component" value="Unassembled WGS sequence"/>
</dbReference>
<gene>
    <name evidence="2" type="ORF">JKP88DRAFT_285911</name>
</gene>
<name>A0A836CP76_9STRA</name>
<keyword evidence="1" id="KW-0472">Membrane</keyword>
<dbReference type="EMBL" id="JAFCMP010000032">
    <property type="protein sequence ID" value="KAG5190571.1"/>
    <property type="molecule type" value="Genomic_DNA"/>
</dbReference>
<keyword evidence="1" id="KW-1133">Transmembrane helix</keyword>
<evidence type="ECO:0000313" key="3">
    <source>
        <dbReference type="Proteomes" id="UP000664859"/>
    </source>
</evidence>
<dbReference type="AlphaFoldDB" id="A0A836CP76"/>
<reference evidence="2" key="1">
    <citation type="submission" date="2021-02" db="EMBL/GenBank/DDBJ databases">
        <title>First Annotated Genome of the Yellow-green Alga Tribonema minus.</title>
        <authorList>
            <person name="Mahan K.M."/>
        </authorList>
    </citation>
    <scope>NUCLEOTIDE SEQUENCE</scope>
    <source>
        <strain evidence="2">UTEX B ZZ1240</strain>
    </source>
</reference>
<evidence type="ECO:0000256" key="1">
    <source>
        <dbReference type="SAM" id="Phobius"/>
    </source>
</evidence>
<sequence>MTVPRSFVGYERATADALRSGIDNVVQTAAVLLAGAAANDMVVMDTTLTTSGALFNIVFTCVSLIAAYTSRSEVMHVFGKAMPKWLARVLTMALSVFVVLTPTLLLVVSELSARGSNVDGTKSTFAWTSAFALGYGKYRVVELVSMASAAVYDGTAYGLMWLNLALAAVGAGAIVVAMAWQAARGRAKKQVQEVIEPTRASRSFFHGGFEASRRAADIGSFAASSRAAYGP</sequence>
<proteinExistence type="predicted"/>
<keyword evidence="3" id="KW-1185">Reference proteome</keyword>
<feature type="transmembrane region" description="Helical" evidence="1">
    <location>
        <begin position="160"/>
        <end position="180"/>
    </location>
</feature>
<feature type="transmembrane region" description="Helical" evidence="1">
    <location>
        <begin position="48"/>
        <end position="68"/>
    </location>
</feature>
<keyword evidence="1" id="KW-0812">Transmembrane</keyword>
<comment type="caution">
    <text evidence="2">The sequence shown here is derived from an EMBL/GenBank/DDBJ whole genome shotgun (WGS) entry which is preliminary data.</text>
</comment>
<protein>
    <submittedName>
        <fullName evidence="2">Uncharacterized protein</fullName>
    </submittedName>
</protein>
<evidence type="ECO:0000313" key="2">
    <source>
        <dbReference type="EMBL" id="KAG5190571.1"/>
    </source>
</evidence>
<accession>A0A836CP76</accession>
<feature type="transmembrane region" description="Helical" evidence="1">
    <location>
        <begin position="89"/>
        <end position="108"/>
    </location>
</feature>